<reference evidence="1" key="2">
    <citation type="submission" date="2021-04" db="EMBL/GenBank/DDBJ databases">
        <authorList>
            <person name="Gilroy R."/>
        </authorList>
    </citation>
    <scope>NUCLEOTIDE SEQUENCE</scope>
    <source>
        <strain evidence="1">Gambia2-208</strain>
    </source>
</reference>
<protein>
    <submittedName>
        <fullName evidence="1">Uncharacterized protein</fullName>
    </submittedName>
</protein>
<comment type="caution">
    <text evidence="1">The sequence shown here is derived from an EMBL/GenBank/DDBJ whole genome shotgun (WGS) entry which is preliminary data.</text>
</comment>
<gene>
    <name evidence="1" type="ORF">H9824_05760</name>
</gene>
<evidence type="ECO:0000313" key="1">
    <source>
        <dbReference type="EMBL" id="HIY88192.1"/>
    </source>
</evidence>
<name>A0A9D2CJS5_9BACE</name>
<evidence type="ECO:0000313" key="2">
    <source>
        <dbReference type="Proteomes" id="UP000886851"/>
    </source>
</evidence>
<dbReference type="Proteomes" id="UP000886851">
    <property type="component" value="Unassembled WGS sequence"/>
</dbReference>
<reference evidence="1" key="1">
    <citation type="journal article" date="2021" name="PeerJ">
        <title>Extensive microbial diversity within the chicken gut microbiome revealed by metagenomics and culture.</title>
        <authorList>
            <person name="Gilroy R."/>
            <person name="Ravi A."/>
            <person name="Getino M."/>
            <person name="Pursley I."/>
            <person name="Horton D.L."/>
            <person name="Alikhan N.F."/>
            <person name="Baker D."/>
            <person name="Gharbi K."/>
            <person name="Hall N."/>
            <person name="Watson M."/>
            <person name="Adriaenssens E.M."/>
            <person name="Foster-Nyarko E."/>
            <person name="Jarju S."/>
            <person name="Secka A."/>
            <person name="Antonio M."/>
            <person name="Oren A."/>
            <person name="Chaudhuri R.R."/>
            <person name="La Ragione R."/>
            <person name="Hildebrand F."/>
            <person name="Pallen M.J."/>
        </authorList>
    </citation>
    <scope>NUCLEOTIDE SEQUENCE</scope>
    <source>
        <strain evidence="1">Gambia2-208</strain>
    </source>
</reference>
<dbReference type="AlphaFoldDB" id="A0A9D2CJS5"/>
<dbReference type="EMBL" id="DXCV01000039">
    <property type="protein sequence ID" value="HIY88192.1"/>
    <property type="molecule type" value="Genomic_DNA"/>
</dbReference>
<proteinExistence type="predicted"/>
<sequence length="318" mass="32992">MDRTYVFNSDGGAGGGSRIDINSLLPGMMGRGIDPGLLALMNNNGFGGENGIWGVIYLAIICSIFGWNGNGGFGFGGRGNGIPAELAGNEGRELLMSAIQGNGNAIQQIASSLNCNAQQVQAALNNIQNSVGLTGTQIINAIQSGNNSVITQIADCCCKTQNAITQMGYENQLAVCQQTNTLVNTANNNTLALRDGATANTNAILAKLDAMQNQALQDKIASLTAQNTALQSEISQRNQNATILNAVGQQIAPLAAGLQSLQGTVCKIQESMPHTVPVVYPQLQVYNPEVARAAAYGAAAGNYAGGYCAYGANPGFWS</sequence>
<organism evidence="1 2">
    <name type="scientific">Candidatus Bacteroides pullicola</name>
    <dbReference type="NCBI Taxonomy" id="2838475"/>
    <lineage>
        <taxon>Bacteria</taxon>
        <taxon>Pseudomonadati</taxon>
        <taxon>Bacteroidota</taxon>
        <taxon>Bacteroidia</taxon>
        <taxon>Bacteroidales</taxon>
        <taxon>Bacteroidaceae</taxon>
        <taxon>Bacteroides</taxon>
    </lineage>
</organism>
<accession>A0A9D2CJS5</accession>